<name>V5U567_9ENTR</name>
<dbReference type="EMBL" id="CP006731">
    <property type="protein sequence ID" value="AHB72292.1"/>
    <property type="molecule type" value="Genomic_DNA"/>
</dbReference>
<sequence length="331" mass="36601">MRRDPATNITTNPRLSAKGRRKMTTKKADYIWFNGEMVPWGEAKVHVMSHALHYGTSVFEGIRCYDSHKGPVVFRHREHMQRLRDSAKIYRFPVSQSVDELMEACRQVIRENKLTSAYIRPLVFVGDVGMGVNPPEGYKTDVIIAAFPWGAYLGAEALDQGIDAMVSSWNRAAPNTIPTAAKAGGNYLSSLLVGSEARRHGYQEGIALDVHGYISEGAGENLFEVKDGVIYTPPFTSSALPGITRDAIIKLAKDMGIEVREQVLSRESLYLADEVFMSGTAAEITPVRSVDGIQVGEGRCGPVTKRVQQAFFGLFTGETEDKWGWLDQVNP</sequence>
<evidence type="ECO:0000256" key="7">
    <source>
        <dbReference type="ARBA" id="ARBA00011643"/>
    </source>
</evidence>
<dbReference type="GO" id="GO:0052655">
    <property type="term" value="F:L-valine-2-oxoglutarate transaminase activity"/>
    <property type="evidence" value="ECO:0007669"/>
    <property type="project" value="RHEA"/>
</dbReference>
<comment type="similarity">
    <text evidence="6 18">Belongs to the class-IV pyridoxal-phosphate-dependent aminotransferase family.</text>
</comment>
<dbReference type="PROSITE" id="PS00770">
    <property type="entry name" value="AA_TRANSFER_CLASS_4"/>
    <property type="match status" value="1"/>
</dbReference>
<dbReference type="GO" id="GO:0009098">
    <property type="term" value="P:L-leucine biosynthetic process"/>
    <property type="evidence" value="ECO:0007669"/>
    <property type="project" value="UniProtKB-UniPathway"/>
</dbReference>
<comment type="pathway">
    <text evidence="3 20">Amino-acid biosynthesis; L-isoleucine biosynthesis; L-isoleucine from 2-oxobutanoate: step 4/4.</text>
</comment>
<evidence type="ECO:0000256" key="16">
    <source>
        <dbReference type="ARBA" id="ARBA00048798"/>
    </source>
</evidence>
<dbReference type="KEGG" id="csi:P262_05519"/>
<proteinExistence type="inferred from homology"/>
<comment type="pathway">
    <text evidence="5 20">Amino-acid biosynthesis; L-leucine biosynthesis; L-leucine from 3-methyl-2-oxobutanoate: step 4/4.</text>
</comment>
<dbReference type="PANTHER" id="PTHR42743:SF11">
    <property type="entry name" value="AMINODEOXYCHORISMATE LYASE"/>
    <property type="match status" value="1"/>
</dbReference>
<dbReference type="AlphaFoldDB" id="V5U567"/>
<dbReference type="NCBIfam" id="TIGR01122">
    <property type="entry name" value="ilvE_I"/>
    <property type="match status" value="1"/>
</dbReference>
<dbReference type="InterPro" id="IPR001544">
    <property type="entry name" value="Aminotrans_IV"/>
</dbReference>
<protein>
    <recommendedName>
        <fullName evidence="9 20">Branched-chain-amino-acid aminotransferase</fullName>
        <shortName evidence="20">BCAT</shortName>
        <ecNumber evidence="8 20">2.6.1.42</ecNumber>
    </recommendedName>
</protein>
<dbReference type="InterPro" id="IPR043131">
    <property type="entry name" value="BCAT-like_N"/>
</dbReference>
<evidence type="ECO:0000256" key="14">
    <source>
        <dbReference type="ARBA" id="ARBA00023304"/>
    </source>
</evidence>
<dbReference type="InterPro" id="IPR050571">
    <property type="entry name" value="Class-IV_PLP-Dep_Aminotrnsfr"/>
</dbReference>
<dbReference type="NCBIfam" id="NF005146">
    <property type="entry name" value="PRK06606.1"/>
    <property type="match status" value="1"/>
</dbReference>
<evidence type="ECO:0000256" key="4">
    <source>
        <dbReference type="ARBA" id="ARBA00004931"/>
    </source>
</evidence>
<evidence type="ECO:0000256" key="21">
    <source>
        <dbReference type="SAM" id="MobiDB-lite"/>
    </source>
</evidence>
<comment type="subunit">
    <text evidence="7">Homohexamer.</text>
</comment>
<evidence type="ECO:0000256" key="8">
    <source>
        <dbReference type="ARBA" id="ARBA00013053"/>
    </source>
</evidence>
<dbReference type="FunFam" id="3.30.470.10:FF:000001">
    <property type="entry name" value="Branched-chain-amino-acid aminotransferase"/>
    <property type="match status" value="1"/>
</dbReference>
<accession>V5U567</accession>
<evidence type="ECO:0000256" key="18">
    <source>
        <dbReference type="RuleBase" id="RU004106"/>
    </source>
</evidence>
<dbReference type="UniPathway" id="UPA00048">
    <property type="reaction ID" value="UER00073"/>
</dbReference>
<dbReference type="FunFam" id="3.20.10.10:FF:000001">
    <property type="entry name" value="Branched-chain-amino-acid aminotransferase"/>
    <property type="match status" value="1"/>
</dbReference>
<evidence type="ECO:0000256" key="15">
    <source>
        <dbReference type="ARBA" id="ARBA00048212"/>
    </source>
</evidence>
<evidence type="ECO:0000256" key="19">
    <source>
        <dbReference type="RuleBase" id="RU004516"/>
    </source>
</evidence>
<dbReference type="InterPro" id="IPR036038">
    <property type="entry name" value="Aminotransferase-like"/>
</dbReference>
<organism evidence="22 23">
    <name type="scientific">Cronobacter malonaticus</name>
    <dbReference type="NCBI Taxonomy" id="413503"/>
    <lineage>
        <taxon>Bacteria</taxon>
        <taxon>Pseudomonadati</taxon>
        <taxon>Pseudomonadota</taxon>
        <taxon>Gammaproteobacteria</taxon>
        <taxon>Enterobacterales</taxon>
        <taxon>Enterobacteriaceae</taxon>
        <taxon>Cronobacter</taxon>
    </lineage>
</organism>
<dbReference type="UniPathway" id="UPA00047">
    <property type="reaction ID" value="UER00058"/>
</dbReference>
<evidence type="ECO:0000256" key="2">
    <source>
        <dbReference type="ARBA" id="ARBA00003109"/>
    </source>
</evidence>
<comment type="function">
    <text evidence="2 20">Acts on leucine, isoleucine and valine.</text>
</comment>
<dbReference type="InterPro" id="IPR018300">
    <property type="entry name" value="Aminotrans_IV_CS"/>
</dbReference>
<dbReference type="Gene3D" id="3.30.470.10">
    <property type="match status" value="1"/>
</dbReference>
<evidence type="ECO:0000256" key="11">
    <source>
        <dbReference type="ARBA" id="ARBA00022605"/>
    </source>
</evidence>
<dbReference type="GO" id="GO:0052654">
    <property type="term" value="F:L-leucine-2-oxoglutarate transaminase activity"/>
    <property type="evidence" value="ECO:0007669"/>
    <property type="project" value="RHEA"/>
</dbReference>
<comment type="cofactor">
    <cofactor evidence="1 19">
        <name>pyridoxal 5'-phosphate</name>
        <dbReference type="ChEBI" id="CHEBI:597326"/>
    </cofactor>
</comment>
<gene>
    <name evidence="20" type="primary">ilvE</name>
    <name evidence="22" type="ORF">P262_05519</name>
</gene>
<dbReference type="GO" id="GO:0006532">
    <property type="term" value="P:aspartate biosynthetic process"/>
    <property type="evidence" value="ECO:0007669"/>
    <property type="project" value="TreeGrafter"/>
</dbReference>
<evidence type="ECO:0000256" key="20">
    <source>
        <dbReference type="RuleBase" id="RU364094"/>
    </source>
</evidence>
<keyword evidence="10 20" id="KW-0032">Aminotransferase</keyword>
<keyword evidence="11 20" id="KW-0028">Amino-acid biosynthesis</keyword>
<evidence type="ECO:0000256" key="1">
    <source>
        <dbReference type="ARBA" id="ARBA00001933"/>
    </source>
</evidence>
<dbReference type="GO" id="GO:0009097">
    <property type="term" value="P:isoleucine biosynthetic process"/>
    <property type="evidence" value="ECO:0007669"/>
    <property type="project" value="UniProtKB-UniPathway"/>
</dbReference>
<feature type="region of interest" description="Disordered" evidence="21">
    <location>
        <begin position="1"/>
        <end position="20"/>
    </location>
</feature>
<evidence type="ECO:0000256" key="9">
    <source>
        <dbReference type="ARBA" id="ARBA00018179"/>
    </source>
</evidence>
<keyword evidence="14 20" id="KW-0100">Branched-chain amino acid biosynthesis</keyword>
<evidence type="ECO:0000256" key="6">
    <source>
        <dbReference type="ARBA" id="ARBA00009320"/>
    </source>
</evidence>
<comment type="catalytic activity">
    <reaction evidence="17 20">
        <text>L-leucine + 2-oxoglutarate = 4-methyl-2-oxopentanoate + L-glutamate</text>
        <dbReference type="Rhea" id="RHEA:18321"/>
        <dbReference type="ChEBI" id="CHEBI:16810"/>
        <dbReference type="ChEBI" id="CHEBI:17865"/>
        <dbReference type="ChEBI" id="CHEBI:29985"/>
        <dbReference type="ChEBI" id="CHEBI:57427"/>
        <dbReference type="EC" id="2.6.1.42"/>
    </reaction>
</comment>
<evidence type="ECO:0000256" key="5">
    <source>
        <dbReference type="ARBA" id="ARBA00005072"/>
    </source>
</evidence>
<evidence type="ECO:0000256" key="12">
    <source>
        <dbReference type="ARBA" id="ARBA00022679"/>
    </source>
</evidence>
<dbReference type="PANTHER" id="PTHR42743">
    <property type="entry name" value="AMINO-ACID AMINOTRANSFERASE"/>
    <property type="match status" value="1"/>
</dbReference>
<evidence type="ECO:0000256" key="17">
    <source>
        <dbReference type="ARBA" id="ARBA00049229"/>
    </source>
</evidence>
<dbReference type="HOGENOM" id="CLU_020844_3_1_6"/>
<evidence type="ECO:0000256" key="13">
    <source>
        <dbReference type="ARBA" id="ARBA00022898"/>
    </source>
</evidence>
<dbReference type="CDD" id="cd01557">
    <property type="entry name" value="BCAT_beta_family"/>
    <property type="match status" value="1"/>
</dbReference>
<dbReference type="GO" id="GO:0052656">
    <property type="term" value="F:L-isoleucine-2-oxoglutarate transaminase activity"/>
    <property type="evidence" value="ECO:0007669"/>
    <property type="project" value="RHEA"/>
</dbReference>
<reference evidence="22 23" key="1">
    <citation type="journal article" date="2014" name="Genome Announc.">
        <title>Complete Genome Sequence of Cronobacter sakazakii Strain CMCC 45402.</title>
        <authorList>
            <person name="Zhao Z."/>
            <person name="Wang L."/>
            <person name="Wang B."/>
            <person name="Liang H."/>
            <person name="Ye Q."/>
            <person name="Zeng M."/>
        </authorList>
    </citation>
    <scope>NUCLEOTIDE SEQUENCE [LARGE SCALE GENOMIC DNA]</scope>
    <source>
        <strain evidence="23">45402</strain>
    </source>
</reference>
<dbReference type="GO" id="GO:0005829">
    <property type="term" value="C:cytosol"/>
    <property type="evidence" value="ECO:0007669"/>
    <property type="project" value="TreeGrafter"/>
</dbReference>
<comment type="catalytic activity">
    <reaction evidence="15 20">
        <text>L-valine + 2-oxoglutarate = 3-methyl-2-oxobutanoate + L-glutamate</text>
        <dbReference type="Rhea" id="RHEA:24813"/>
        <dbReference type="ChEBI" id="CHEBI:11851"/>
        <dbReference type="ChEBI" id="CHEBI:16810"/>
        <dbReference type="ChEBI" id="CHEBI:29985"/>
        <dbReference type="ChEBI" id="CHEBI:57762"/>
        <dbReference type="EC" id="2.6.1.42"/>
    </reaction>
</comment>
<dbReference type="EC" id="2.6.1.42" evidence="8 20"/>
<dbReference type="Proteomes" id="UP000018545">
    <property type="component" value="Chromosome"/>
</dbReference>
<dbReference type="InterPro" id="IPR005785">
    <property type="entry name" value="B_amino_transI"/>
</dbReference>
<dbReference type="Gene3D" id="3.20.10.10">
    <property type="entry name" value="D-amino Acid Aminotransferase, subunit A, domain 2"/>
    <property type="match status" value="1"/>
</dbReference>
<evidence type="ECO:0000256" key="10">
    <source>
        <dbReference type="ARBA" id="ARBA00022576"/>
    </source>
</evidence>
<dbReference type="UniPathway" id="UPA00049">
    <property type="reaction ID" value="UER00062"/>
</dbReference>
<comment type="catalytic activity">
    <reaction evidence="16 20">
        <text>L-isoleucine + 2-oxoglutarate = (S)-3-methyl-2-oxopentanoate + L-glutamate</text>
        <dbReference type="Rhea" id="RHEA:24801"/>
        <dbReference type="ChEBI" id="CHEBI:16810"/>
        <dbReference type="ChEBI" id="CHEBI:29985"/>
        <dbReference type="ChEBI" id="CHEBI:35146"/>
        <dbReference type="ChEBI" id="CHEBI:58045"/>
        <dbReference type="EC" id="2.6.1.42"/>
    </reaction>
</comment>
<dbReference type="Pfam" id="PF01063">
    <property type="entry name" value="Aminotran_4"/>
    <property type="match status" value="1"/>
</dbReference>
<comment type="pathway">
    <text evidence="4 20">Amino-acid biosynthesis; L-valine biosynthesis; L-valine from pyruvate: step 4/4.</text>
</comment>
<dbReference type="PATRIC" id="fig|1401659.3.peg.3895"/>
<evidence type="ECO:0000313" key="22">
    <source>
        <dbReference type="EMBL" id="AHB72292.1"/>
    </source>
</evidence>
<dbReference type="SUPFAM" id="SSF56752">
    <property type="entry name" value="D-aminoacid aminotransferase-like PLP-dependent enzymes"/>
    <property type="match status" value="1"/>
</dbReference>
<keyword evidence="13 19" id="KW-0663">Pyridoxal phosphate</keyword>
<dbReference type="InterPro" id="IPR033939">
    <property type="entry name" value="BCAT_family"/>
</dbReference>
<keyword evidence="12 20" id="KW-0808">Transferase</keyword>
<evidence type="ECO:0000313" key="23">
    <source>
        <dbReference type="Proteomes" id="UP000018545"/>
    </source>
</evidence>
<dbReference type="GO" id="GO:0009099">
    <property type="term" value="P:L-valine biosynthetic process"/>
    <property type="evidence" value="ECO:0007669"/>
    <property type="project" value="UniProtKB-UniPathway"/>
</dbReference>
<dbReference type="InterPro" id="IPR043132">
    <property type="entry name" value="BCAT-like_C"/>
</dbReference>
<evidence type="ECO:0000256" key="3">
    <source>
        <dbReference type="ARBA" id="ARBA00004824"/>
    </source>
</evidence>